<feature type="compositionally biased region" description="Polar residues" evidence="1">
    <location>
        <begin position="71"/>
        <end position="81"/>
    </location>
</feature>
<keyword evidence="3" id="KW-1185">Reference proteome</keyword>
<name>A0AAN8XLC7_HALRR</name>
<organism evidence="2 3">
    <name type="scientific">Halocaridina rubra</name>
    <name type="common">Hawaiian red shrimp</name>
    <dbReference type="NCBI Taxonomy" id="373956"/>
    <lineage>
        <taxon>Eukaryota</taxon>
        <taxon>Metazoa</taxon>
        <taxon>Ecdysozoa</taxon>
        <taxon>Arthropoda</taxon>
        <taxon>Crustacea</taxon>
        <taxon>Multicrustacea</taxon>
        <taxon>Malacostraca</taxon>
        <taxon>Eumalacostraca</taxon>
        <taxon>Eucarida</taxon>
        <taxon>Decapoda</taxon>
        <taxon>Pleocyemata</taxon>
        <taxon>Caridea</taxon>
        <taxon>Atyoidea</taxon>
        <taxon>Atyidae</taxon>
        <taxon>Halocaridina</taxon>
    </lineage>
</organism>
<sequence>MESLTVIAHRLFGLEYPSGKKVMRESRWMSVGLLAFTLKSISHLACDLINKKFEVLQGHQESKSKESSSSGAVNGVTSSVR</sequence>
<dbReference type="Proteomes" id="UP001381693">
    <property type="component" value="Unassembled WGS sequence"/>
</dbReference>
<reference evidence="2 3" key="1">
    <citation type="submission" date="2023-11" db="EMBL/GenBank/DDBJ databases">
        <title>Halocaridina rubra genome assembly.</title>
        <authorList>
            <person name="Smith C."/>
        </authorList>
    </citation>
    <scope>NUCLEOTIDE SEQUENCE [LARGE SCALE GENOMIC DNA]</scope>
    <source>
        <strain evidence="2">EP-1</strain>
        <tissue evidence="2">Whole</tissue>
    </source>
</reference>
<evidence type="ECO:0000256" key="1">
    <source>
        <dbReference type="SAM" id="MobiDB-lite"/>
    </source>
</evidence>
<evidence type="ECO:0000313" key="3">
    <source>
        <dbReference type="Proteomes" id="UP001381693"/>
    </source>
</evidence>
<dbReference type="AlphaFoldDB" id="A0AAN8XLC7"/>
<gene>
    <name evidence="2" type="ORF">SK128_013380</name>
</gene>
<evidence type="ECO:0000313" key="2">
    <source>
        <dbReference type="EMBL" id="KAK7080630.1"/>
    </source>
</evidence>
<accession>A0AAN8XLC7</accession>
<proteinExistence type="predicted"/>
<dbReference type="EMBL" id="JAXCGZ010005842">
    <property type="protein sequence ID" value="KAK7080630.1"/>
    <property type="molecule type" value="Genomic_DNA"/>
</dbReference>
<feature type="non-terminal residue" evidence="2">
    <location>
        <position position="81"/>
    </location>
</feature>
<protein>
    <submittedName>
        <fullName evidence="2">Uncharacterized protein</fullName>
    </submittedName>
</protein>
<feature type="region of interest" description="Disordered" evidence="1">
    <location>
        <begin position="60"/>
        <end position="81"/>
    </location>
</feature>
<comment type="caution">
    <text evidence="2">The sequence shown here is derived from an EMBL/GenBank/DDBJ whole genome shotgun (WGS) entry which is preliminary data.</text>
</comment>